<dbReference type="EMBL" id="CAACVG010008018">
    <property type="protein sequence ID" value="VEN48067.1"/>
    <property type="molecule type" value="Genomic_DNA"/>
</dbReference>
<name>A0A653CJP0_CALMS</name>
<accession>A0A653CJP0</accession>
<dbReference type="InterPro" id="IPR037386">
    <property type="entry name" value="CCDC40"/>
</dbReference>
<dbReference type="Proteomes" id="UP000410492">
    <property type="component" value="Unassembled WGS sequence"/>
</dbReference>
<gene>
    <name evidence="2" type="ORF">CALMAC_LOCUS9654</name>
</gene>
<feature type="coiled-coil region" evidence="1">
    <location>
        <begin position="80"/>
        <end position="128"/>
    </location>
</feature>
<proteinExistence type="predicted"/>
<evidence type="ECO:0000256" key="1">
    <source>
        <dbReference type="SAM" id="Coils"/>
    </source>
</evidence>
<reference evidence="2 3" key="1">
    <citation type="submission" date="2019-01" db="EMBL/GenBank/DDBJ databases">
        <authorList>
            <person name="Sayadi A."/>
        </authorList>
    </citation>
    <scope>NUCLEOTIDE SEQUENCE [LARGE SCALE GENOMIC DNA]</scope>
</reference>
<feature type="coiled-coil region" evidence="1">
    <location>
        <begin position="154"/>
        <end position="345"/>
    </location>
</feature>
<dbReference type="AlphaFoldDB" id="A0A653CJP0"/>
<organism evidence="2 3">
    <name type="scientific">Callosobruchus maculatus</name>
    <name type="common">Southern cowpea weevil</name>
    <name type="synonym">Pulse bruchid</name>
    <dbReference type="NCBI Taxonomy" id="64391"/>
    <lineage>
        <taxon>Eukaryota</taxon>
        <taxon>Metazoa</taxon>
        <taxon>Ecdysozoa</taxon>
        <taxon>Arthropoda</taxon>
        <taxon>Hexapoda</taxon>
        <taxon>Insecta</taxon>
        <taxon>Pterygota</taxon>
        <taxon>Neoptera</taxon>
        <taxon>Endopterygota</taxon>
        <taxon>Coleoptera</taxon>
        <taxon>Polyphaga</taxon>
        <taxon>Cucujiformia</taxon>
        <taxon>Chrysomeloidea</taxon>
        <taxon>Chrysomelidae</taxon>
        <taxon>Bruchinae</taxon>
        <taxon>Bruchini</taxon>
        <taxon>Callosobruchus</taxon>
    </lineage>
</organism>
<feature type="coiled-coil region" evidence="1">
    <location>
        <begin position="490"/>
        <end position="573"/>
    </location>
</feature>
<evidence type="ECO:0000313" key="2">
    <source>
        <dbReference type="EMBL" id="VEN48067.1"/>
    </source>
</evidence>
<dbReference type="OrthoDB" id="188741at2759"/>
<feature type="coiled-coil region" evidence="1">
    <location>
        <begin position="606"/>
        <end position="661"/>
    </location>
</feature>
<dbReference type="PANTHER" id="PTHR16275:SF8">
    <property type="entry name" value="COILED-COIL DOMAIN-CONTAINING PROTEIN 40"/>
    <property type="match status" value="1"/>
</dbReference>
<feature type="coiled-coil region" evidence="1">
    <location>
        <begin position="388"/>
        <end position="464"/>
    </location>
</feature>
<keyword evidence="3" id="KW-1185">Reference proteome</keyword>
<dbReference type="GO" id="GO:0005737">
    <property type="term" value="C:cytoplasm"/>
    <property type="evidence" value="ECO:0007669"/>
    <property type="project" value="TreeGrafter"/>
</dbReference>
<keyword evidence="1" id="KW-0175">Coiled coil</keyword>
<sequence>MTDENEKDLVPEKALLSPDHPLLEQFQKSLKEHLLNQINHLKDDIFEYETAAKKKNVEREELGVRTYEAQQIVCAQQKTLENIISELKTATAAKEEIEHALEEDKKKYKELKDKLYVTEKSNRELQHEIEGVSMLVQQMTQLEGKIESQLAVNKRVAEKTRKDMLKEAAQKREQDMLIYRLFNEIWRLEGEIESLNIQIGAKELEMEELQQTIAVGNTNIEALQTEYRCLIHSWNSVVVAISNRDKGLDCLNEELNKLKEKHKTLLHEADQLKKLQKKECNENERFTMIKSRIEYDIKNCKAQYDEETAKKTALEASMYELQAVIDQTEKDIEAVNDENRRKEVQLSSLGKDYAKIMQKKHALEEKIMRDLELRMANDKVANNMTKVLTQMRIKKKDVEIILNETENKNSLLNSQIETQKYLNDEQNRLMKEVQNQHAELTKEADNLQAEIQRYELLFRKKERDASVLNNKLEKVAAKMDQESSPQQMIIEELEKRIEESQEHIKKLQAFWLREQKNLLGVSNERQEQLRKINLMKKQLLILEQKNIKINLDIEAYKKQEEKVQRNIRTLHNKSIILCEVLYKKRHHKVELDRNNILLQNHFDTKLKDAELAMLQIVADIEEIEEDKVSISKELIEVNREALEWDKKLQLAREAVNSLREEQNKEGEVGNMRQEIHKMEVILSGMKRAQEKLMKDLEHCIARRDAIYMSSEAKTKKTNEDKTRVTFLRKLDNMRNKCKQLEDEIQSSEERGKELDERKAKVKEEIAEAETQVQSLMSYAASLKQELEEAKTNRQFNFELLVAQQKKVAIYENLAKGRTPYTIYRKEEQMVPEYNKQKDLNNRLGQVVDHLMNKFPDRIHELTRINNTLKIGALAMVNL</sequence>
<evidence type="ECO:0008006" key="4">
    <source>
        <dbReference type="Google" id="ProtNLM"/>
    </source>
</evidence>
<feature type="coiled-coil region" evidence="1">
    <location>
        <begin position="723"/>
        <end position="792"/>
    </location>
</feature>
<dbReference type="PANTHER" id="PTHR16275">
    <property type="entry name" value="COILED-COIL DOMAIN-CONTAINING PROTEIN 40"/>
    <property type="match status" value="1"/>
</dbReference>
<evidence type="ECO:0000313" key="3">
    <source>
        <dbReference type="Proteomes" id="UP000410492"/>
    </source>
</evidence>
<protein>
    <recommendedName>
        <fullName evidence="4">Coiled-coil domain-containing protein 40</fullName>
    </recommendedName>
</protein>
<dbReference type="GO" id="GO:0035082">
    <property type="term" value="P:axoneme assembly"/>
    <property type="evidence" value="ECO:0007669"/>
    <property type="project" value="InterPro"/>
</dbReference>